<dbReference type="STRING" id="425514.SAMN05443550_10149"/>
<dbReference type="Proteomes" id="UP000198850">
    <property type="component" value="Unassembled WGS sequence"/>
</dbReference>
<proteinExistence type="predicted"/>
<dbReference type="OrthoDB" id="9770043at2"/>
<sequence>MKIITIWLLLLISVNTRAQIAINEKDVNFDLRIVADKLSDPWSVAIAPDQYHFDGTQQNNDGGEPNSGGYFYKIRIVRYSYDQVSAKLITPVIICDSIPGSSDHNGGRLGNRIC</sequence>
<feature type="signal peptide" evidence="1">
    <location>
        <begin position="1"/>
        <end position="18"/>
    </location>
</feature>
<dbReference type="AlphaFoldDB" id="A0A1H3W324"/>
<reference evidence="2 3" key="1">
    <citation type="submission" date="2016-10" db="EMBL/GenBank/DDBJ databases">
        <authorList>
            <person name="de Groot N.N."/>
        </authorList>
    </citation>
    <scope>NUCLEOTIDE SEQUENCE [LARGE SCALE GENOMIC DNA]</scope>
    <source>
        <strain evidence="2 3">DSM 19033</strain>
    </source>
</reference>
<dbReference type="InterPro" id="IPR011042">
    <property type="entry name" value="6-blade_b-propeller_TolB-like"/>
</dbReference>
<feature type="chain" id="PRO_5011530240" evidence="1">
    <location>
        <begin position="19"/>
        <end position="114"/>
    </location>
</feature>
<dbReference type="EMBL" id="FNRA01000001">
    <property type="protein sequence ID" value="SDZ80712.1"/>
    <property type="molecule type" value="Genomic_DNA"/>
</dbReference>
<evidence type="ECO:0000313" key="2">
    <source>
        <dbReference type="EMBL" id="SDZ80712.1"/>
    </source>
</evidence>
<evidence type="ECO:0000313" key="3">
    <source>
        <dbReference type="Proteomes" id="UP000198850"/>
    </source>
</evidence>
<dbReference type="Gene3D" id="2.120.10.30">
    <property type="entry name" value="TolB, C-terminal domain"/>
    <property type="match status" value="1"/>
</dbReference>
<accession>A0A1H3W324</accession>
<organism evidence="2 3">
    <name type="scientific">Pedobacter hartonius</name>
    <dbReference type="NCBI Taxonomy" id="425514"/>
    <lineage>
        <taxon>Bacteria</taxon>
        <taxon>Pseudomonadati</taxon>
        <taxon>Bacteroidota</taxon>
        <taxon>Sphingobacteriia</taxon>
        <taxon>Sphingobacteriales</taxon>
        <taxon>Sphingobacteriaceae</taxon>
        <taxon>Pedobacter</taxon>
    </lineage>
</organism>
<evidence type="ECO:0000256" key="1">
    <source>
        <dbReference type="SAM" id="SignalP"/>
    </source>
</evidence>
<protein>
    <submittedName>
        <fullName evidence="2">Uncharacterized protein</fullName>
    </submittedName>
</protein>
<keyword evidence="3" id="KW-1185">Reference proteome</keyword>
<gene>
    <name evidence="2" type="ORF">SAMN05443550_10149</name>
</gene>
<dbReference type="RefSeq" id="WP_090554097.1">
    <property type="nucleotide sequence ID" value="NZ_FNRA01000001.1"/>
</dbReference>
<keyword evidence="1" id="KW-0732">Signal</keyword>
<name>A0A1H3W324_9SPHI</name>